<dbReference type="Proteomes" id="UP001162802">
    <property type="component" value="Unassembled WGS sequence"/>
</dbReference>
<protein>
    <submittedName>
        <fullName evidence="1">Uncharacterized protein</fullName>
    </submittedName>
</protein>
<dbReference type="EMBL" id="JALHAT010000012">
    <property type="protein sequence ID" value="MCJ1960809.1"/>
    <property type="molecule type" value="Genomic_DNA"/>
</dbReference>
<reference evidence="1" key="1">
    <citation type="submission" date="2022-03" db="EMBL/GenBank/DDBJ databases">
        <title>Identification of a novel bacterium isolated from mangrove sediments.</title>
        <authorList>
            <person name="Pan X."/>
        </authorList>
    </citation>
    <scope>NUCLEOTIDE SEQUENCE</scope>
    <source>
        <strain evidence="1">B2637</strain>
    </source>
</reference>
<evidence type="ECO:0000313" key="1">
    <source>
        <dbReference type="EMBL" id="MCJ1960809.1"/>
    </source>
</evidence>
<name>A0ABT0ACC2_9SPHN</name>
<keyword evidence="2" id="KW-1185">Reference proteome</keyword>
<sequence>MAFEQNFTAFRYASWGGPQSQDYIVCVGEDLSEAQFAWSFADEPGGEVRILIETAPSGNQGVHASYDPDLIAPDAVLPSGGTNIVPFISQDTIAQLPDPEVHGADIVLHHTLYITPPDGPKRAECFGTFTIKQGAPN</sequence>
<organism evidence="1 2">
    <name type="scientific">Novosphingobium mangrovi</name>
    <name type="common">ex Hu et al. 2023</name>
    <dbReference type="NCBI Taxonomy" id="2930094"/>
    <lineage>
        <taxon>Bacteria</taxon>
        <taxon>Pseudomonadati</taxon>
        <taxon>Pseudomonadota</taxon>
        <taxon>Alphaproteobacteria</taxon>
        <taxon>Sphingomonadales</taxon>
        <taxon>Sphingomonadaceae</taxon>
        <taxon>Novosphingobium</taxon>
    </lineage>
</organism>
<evidence type="ECO:0000313" key="2">
    <source>
        <dbReference type="Proteomes" id="UP001162802"/>
    </source>
</evidence>
<comment type="caution">
    <text evidence="1">The sequence shown here is derived from an EMBL/GenBank/DDBJ whole genome shotgun (WGS) entry which is preliminary data.</text>
</comment>
<gene>
    <name evidence="1" type="ORF">MTR65_08970</name>
</gene>
<dbReference type="RefSeq" id="WP_243799286.1">
    <property type="nucleotide sequence ID" value="NZ_JALHAT010000012.1"/>
</dbReference>
<proteinExistence type="predicted"/>
<accession>A0ABT0ACC2</accession>